<evidence type="ECO:0000256" key="1">
    <source>
        <dbReference type="ARBA" id="ARBA00000815"/>
    </source>
</evidence>
<dbReference type="EMBL" id="JAJFAT010000014">
    <property type="protein sequence ID" value="MCC3145636.1"/>
    <property type="molecule type" value="Genomic_DNA"/>
</dbReference>
<evidence type="ECO:0000313" key="7">
    <source>
        <dbReference type="EMBL" id="MCC3145636.1"/>
    </source>
</evidence>
<comment type="caution">
    <text evidence="7">The sequence shown here is derived from an EMBL/GenBank/DDBJ whole genome shotgun (WGS) entry which is preliminary data.</text>
</comment>
<dbReference type="NCBIfam" id="TIGR00087">
    <property type="entry name" value="surE"/>
    <property type="match status" value="1"/>
</dbReference>
<comment type="similarity">
    <text evidence="2">Belongs to the SurE nucleotidase family.</text>
</comment>
<comment type="catalytic activity">
    <reaction evidence="1">
        <text>a ribonucleoside 5'-phosphate + H2O = a ribonucleoside + phosphate</text>
        <dbReference type="Rhea" id="RHEA:12484"/>
        <dbReference type="ChEBI" id="CHEBI:15377"/>
        <dbReference type="ChEBI" id="CHEBI:18254"/>
        <dbReference type="ChEBI" id="CHEBI:43474"/>
        <dbReference type="ChEBI" id="CHEBI:58043"/>
        <dbReference type="EC" id="3.1.3.5"/>
    </reaction>
</comment>
<dbReference type="InterPro" id="IPR030048">
    <property type="entry name" value="SurE"/>
</dbReference>
<keyword evidence="5 7" id="KW-0378">Hydrolase</keyword>
<dbReference type="GO" id="GO:0046872">
    <property type="term" value="F:metal ion binding"/>
    <property type="evidence" value="ECO:0007669"/>
    <property type="project" value="UniProtKB-KW"/>
</dbReference>
<dbReference type="InterPro" id="IPR036523">
    <property type="entry name" value="SurE-like_sf"/>
</dbReference>
<evidence type="ECO:0000313" key="8">
    <source>
        <dbReference type="Proteomes" id="UP001199296"/>
    </source>
</evidence>
<evidence type="ECO:0000256" key="2">
    <source>
        <dbReference type="ARBA" id="ARBA00011062"/>
    </source>
</evidence>
<dbReference type="SUPFAM" id="SSF64167">
    <property type="entry name" value="SurE-like"/>
    <property type="match status" value="1"/>
</dbReference>
<dbReference type="Pfam" id="PF01975">
    <property type="entry name" value="SurE"/>
    <property type="match status" value="1"/>
</dbReference>
<dbReference type="PANTHER" id="PTHR30457:SF0">
    <property type="entry name" value="PHOSPHATASE, PUTATIVE (AFU_ORTHOLOGUE AFUA_4G01070)-RELATED"/>
    <property type="match status" value="1"/>
</dbReference>
<evidence type="ECO:0000256" key="3">
    <source>
        <dbReference type="ARBA" id="ARBA00012643"/>
    </source>
</evidence>
<evidence type="ECO:0000259" key="6">
    <source>
        <dbReference type="Pfam" id="PF01975"/>
    </source>
</evidence>
<reference evidence="7 8" key="1">
    <citation type="submission" date="2021-10" db="EMBL/GenBank/DDBJ databases">
        <authorList>
            <person name="Grouzdev D.S."/>
            <person name="Pantiukh K.S."/>
            <person name="Krutkina M.S."/>
        </authorList>
    </citation>
    <scope>NUCLEOTIDE SEQUENCE [LARGE SCALE GENOMIC DNA]</scope>
    <source>
        <strain evidence="7 8">Z-7514</strain>
    </source>
</reference>
<evidence type="ECO:0000256" key="4">
    <source>
        <dbReference type="ARBA" id="ARBA00022723"/>
    </source>
</evidence>
<feature type="domain" description="Survival protein SurE-like phosphatase/nucleotidase" evidence="6">
    <location>
        <begin position="11"/>
        <end position="205"/>
    </location>
</feature>
<keyword evidence="8" id="KW-1185">Reference proteome</keyword>
<protein>
    <recommendedName>
        <fullName evidence="3">5'-nucleotidase</fullName>
        <ecNumber evidence="3">3.1.3.5</ecNumber>
    </recommendedName>
</protein>
<organism evidence="7 8">
    <name type="scientific">Halanaerobium polyolivorans</name>
    <dbReference type="NCBI Taxonomy" id="2886943"/>
    <lineage>
        <taxon>Bacteria</taxon>
        <taxon>Bacillati</taxon>
        <taxon>Bacillota</taxon>
        <taxon>Clostridia</taxon>
        <taxon>Halanaerobiales</taxon>
        <taxon>Halanaerobiaceae</taxon>
        <taxon>Halanaerobium</taxon>
    </lineage>
</organism>
<dbReference type="AlphaFoldDB" id="A0AAW4X1E1"/>
<dbReference type="GO" id="GO:0008253">
    <property type="term" value="F:5'-nucleotidase activity"/>
    <property type="evidence" value="ECO:0007669"/>
    <property type="project" value="UniProtKB-EC"/>
</dbReference>
<dbReference type="PANTHER" id="PTHR30457">
    <property type="entry name" value="5'-NUCLEOTIDASE SURE"/>
    <property type="match status" value="1"/>
</dbReference>
<gene>
    <name evidence="7" type="primary">surE</name>
    <name evidence="7" type="ORF">LJ207_09900</name>
</gene>
<proteinExistence type="inferred from homology"/>
<dbReference type="EC" id="3.1.3.5" evidence="3"/>
<dbReference type="RefSeq" id="WP_229346337.1">
    <property type="nucleotide sequence ID" value="NZ_JAJFAT010000014.1"/>
</dbReference>
<dbReference type="InterPro" id="IPR002828">
    <property type="entry name" value="SurE-like_Pase/nucleotidase"/>
</dbReference>
<dbReference type="Gene3D" id="3.40.1210.10">
    <property type="entry name" value="Survival protein SurE-like phosphatase/nucleotidase"/>
    <property type="match status" value="1"/>
</dbReference>
<accession>A0AAW4X1E1</accession>
<keyword evidence="4" id="KW-0479">Metal-binding</keyword>
<evidence type="ECO:0000256" key="5">
    <source>
        <dbReference type="ARBA" id="ARBA00022801"/>
    </source>
</evidence>
<name>A0AAW4X1E1_9FIRM</name>
<sequence length="271" mass="30338">MSKEKQEKPLVLITNDDGINSPGLKALAEALEPLANLLIAAPKDQQTGMGRGYLKGDNVGRIESKELNINNRQIKAYAVNGSPAQSVAHAVLELTAKKPDYCISGINYGENIGLAYTCSGTLGAAFEADSLGIKSLAFSKAFPFNKQQSQDYIDIDWNSEKFYIRKIFSKIIHKGFPEKTRIFNINFPYDLSKDTEIRITKQAYTNFGVYIKPENRVLDKAHSLDWKINPKIDNLEQDTDIYAVHKDQVVSITPMNANMSVEIDKELIFEI</sequence>
<dbReference type="Proteomes" id="UP001199296">
    <property type="component" value="Unassembled WGS sequence"/>
</dbReference>